<dbReference type="EMBL" id="BGZK01000249">
    <property type="protein sequence ID" value="GBP31674.1"/>
    <property type="molecule type" value="Genomic_DNA"/>
</dbReference>
<gene>
    <name evidence="2" type="ORF">EVAR_84120_1</name>
</gene>
<comment type="caution">
    <text evidence="2">The sequence shown here is derived from an EMBL/GenBank/DDBJ whole genome shotgun (WGS) entry which is preliminary data.</text>
</comment>
<dbReference type="OrthoDB" id="6818903at2759"/>
<dbReference type="PANTHER" id="PTHR37685:SF1">
    <property type="entry name" value="GEO11136P1-RELATED"/>
    <property type="match status" value="1"/>
</dbReference>
<keyword evidence="3" id="KW-1185">Reference proteome</keyword>
<sequence length="123" mass="13225">MFLWRLSVLAALAAIACNEAAVISPAVRASLVWGSASAGDRLLLRSYAYKQAIAGTVQSEDFVYRGNATTNVTAVYATEIGATQYASAWLVSGGPGHRNATLRVQSSAGYGYYYLIDMWGRTY</sequence>
<feature type="signal peptide" evidence="1">
    <location>
        <begin position="1"/>
        <end position="20"/>
    </location>
</feature>
<organism evidence="2 3">
    <name type="scientific">Eumeta variegata</name>
    <name type="common">Bagworm moth</name>
    <name type="synonym">Eumeta japonica</name>
    <dbReference type="NCBI Taxonomy" id="151549"/>
    <lineage>
        <taxon>Eukaryota</taxon>
        <taxon>Metazoa</taxon>
        <taxon>Ecdysozoa</taxon>
        <taxon>Arthropoda</taxon>
        <taxon>Hexapoda</taxon>
        <taxon>Insecta</taxon>
        <taxon>Pterygota</taxon>
        <taxon>Neoptera</taxon>
        <taxon>Endopterygota</taxon>
        <taxon>Lepidoptera</taxon>
        <taxon>Glossata</taxon>
        <taxon>Ditrysia</taxon>
        <taxon>Tineoidea</taxon>
        <taxon>Psychidae</taxon>
        <taxon>Oiketicinae</taxon>
        <taxon>Eumeta</taxon>
    </lineage>
</organism>
<evidence type="ECO:0000256" key="1">
    <source>
        <dbReference type="SAM" id="SignalP"/>
    </source>
</evidence>
<accession>A0A4C1V0U8</accession>
<evidence type="ECO:0000313" key="2">
    <source>
        <dbReference type="EMBL" id="GBP31674.1"/>
    </source>
</evidence>
<proteinExistence type="predicted"/>
<reference evidence="2 3" key="1">
    <citation type="journal article" date="2019" name="Commun. Biol.">
        <title>The bagworm genome reveals a unique fibroin gene that provides high tensile strength.</title>
        <authorList>
            <person name="Kono N."/>
            <person name="Nakamura H."/>
            <person name="Ohtoshi R."/>
            <person name="Tomita M."/>
            <person name="Numata K."/>
            <person name="Arakawa K."/>
        </authorList>
    </citation>
    <scope>NUCLEOTIDE SEQUENCE [LARGE SCALE GENOMIC DNA]</scope>
</reference>
<dbReference type="AlphaFoldDB" id="A0A4C1V0U8"/>
<evidence type="ECO:0000313" key="3">
    <source>
        <dbReference type="Proteomes" id="UP000299102"/>
    </source>
</evidence>
<dbReference type="PANTHER" id="PTHR37685">
    <property type="entry name" value="GEO11136P1-RELATED"/>
    <property type="match status" value="1"/>
</dbReference>
<dbReference type="InterPro" id="IPR031734">
    <property type="entry name" value="MBF2"/>
</dbReference>
<dbReference type="PROSITE" id="PS51257">
    <property type="entry name" value="PROKAR_LIPOPROTEIN"/>
    <property type="match status" value="1"/>
</dbReference>
<name>A0A4C1V0U8_EUMVA</name>
<feature type="chain" id="PRO_5020034038" evidence="1">
    <location>
        <begin position="21"/>
        <end position="123"/>
    </location>
</feature>
<dbReference type="Pfam" id="PF15868">
    <property type="entry name" value="MBF2"/>
    <property type="match status" value="1"/>
</dbReference>
<dbReference type="Proteomes" id="UP000299102">
    <property type="component" value="Unassembled WGS sequence"/>
</dbReference>
<keyword evidence="1" id="KW-0732">Signal</keyword>
<protein>
    <submittedName>
        <fullName evidence="2">Probable salivary secreted peptide</fullName>
    </submittedName>
</protein>